<comment type="caution">
    <text evidence="1">The sequence shown here is derived from an EMBL/GenBank/DDBJ whole genome shotgun (WGS) entry which is preliminary data.</text>
</comment>
<name>X0YWB2_9ZZZZ</name>
<dbReference type="EMBL" id="BART01000013">
    <property type="protein sequence ID" value="GAG61144.1"/>
    <property type="molecule type" value="Genomic_DNA"/>
</dbReference>
<organism evidence="1">
    <name type="scientific">marine sediment metagenome</name>
    <dbReference type="NCBI Taxonomy" id="412755"/>
    <lineage>
        <taxon>unclassified sequences</taxon>
        <taxon>metagenomes</taxon>
        <taxon>ecological metagenomes</taxon>
    </lineage>
</organism>
<reference evidence="1" key="1">
    <citation type="journal article" date="2014" name="Front. Microbiol.">
        <title>High frequency of phylogenetically diverse reductive dehalogenase-homologous genes in deep subseafloor sedimentary metagenomes.</title>
        <authorList>
            <person name="Kawai M."/>
            <person name="Futagami T."/>
            <person name="Toyoda A."/>
            <person name="Takaki Y."/>
            <person name="Nishi S."/>
            <person name="Hori S."/>
            <person name="Arai W."/>
            <person name="Tsubouchi T."/>
            <person name="Morono Y."/>
            <person name="Uchiyama I."/>
            <person name="Ito T."/>
            <person name="Fujiyama A."/>
            <person name="Inagaki F."/>
            <person name="Takami H."/>
        </authorList>
    </citation>
    <scope>NUCLEOTIDE SEQUENCE</scope>
    <source>
        <strain evidence="1">Expedition CK06-06</strain>
    </source>
</reference>
<dbReference type="InterPro" id="IPR023299">
    <property type="entry name" value="ATPase_P-typ_cyto_dom_N"/>
</dbReference>
<protein>
    <submittedName>
        <fullName evidence="1">Uncharacterized protein</fullName>
    </submittedName>
</protein>
<evidence type="ECO:0000313" key="1">
    <source>
        <dbReference type="EMBL" id="GAG61144.1"/>
    </source>
</evidence>
<accession>X0YWB2</accession>
<proteinExistence type="predicted"/>
<dbReference type="Gene3D" id="3.40.1110.10">
    <property type="entry name" value="Calcium-transporting ATPase, cytoplasmic domain N"/>
    <property type="match status" value="1"/>
</dbReference>
<dbReference type="GO" id="GO:0000166">
    <property type="term" value="F:nucleotide binding"/>
    <property type="evidence" value="ECO:0007669"/>
    <property type="project" value="InterPro"/>
</dbReference>
<dbReference type="AlphaFoldDB" id="X0YWB2"/>
<sequence>MCTGEGYIPEGEFKVNGQKISLLDDELLNLLIKGGTLCNDSTLKLDKKGNYFTSGAPTEIALTVLSS</sequence>
<gene>
    <name evidence="1" type="ORF">S01H4_00120</name>
</gene>
<dbReference type="SUPFAM" id="SSF81660">
    <property type="entry name" value="Metal cation-transporting ATPase, ATP-binding domain N"/>
    <property type="match status" value="1"/>
</dbReference>
<feature type="non-terminal residue" evidence="1">
    <location>
        <position position="67"/>
    </location>
</feature>